<feature type="domain" description="3-hydroxyisobutyrate dehydrogenase-like NAD-binding" evidence="8">
    <location>
        <begin position="12"/>
        <end position="138"/>
    </location>
</feature>
<keyword evidence="5" id="KW-0560">Oxidoreductase</keyword>
<gene>
    <name evidence="9" type="ORF">BBAD15_g5560</name>
</gene>
<dbReference type="HOGENOM" id="CLU_463783_0_0_1"/>
<evidence type="ECO:0000256" key="5">
    <source>
        <dbReference type="ARBA" id="ARBA00023002"/>
    </source>
</evidence>
<organism evidence="9 10">
    <name type="scientific">Beauveria bassiana D1-5</name>
    <dbReference type="NCBI Taxonomy" id="1245745"/>
    <lineage>
        <taxon>Eukaryota</taxon>
        <taxon>Fungi</taxon>
        <taxon>Dikarya</taxon>
        <taxon>Ascomycota</taxon>
        <taxon>Pezizomycotina</taxon>
        <taxon>Sordariomycetes</taxon>
        <taxon>Hypocreomycetidae</taxon>
        <taxon>Hypocreales</taxon>
        <taxon>Cordycipitaceae</taxon>
        <taxon>Beauveria</taxon>
    </lineage>
</organism>
<evidence type="ECO:0000259" key="8">
    <source>
        <dbReference type="Pfam" id="PF14833"/>
    </source>
</evidence>
<dbReference type="EC" id="1.1.1.31" evidence="3"/>
<dbReference type="InterPro" id="IPR029154">
    <property type="entry name" value="HIBADH-like_NADP-bd"/>
</dbReference>
<dbReference type="InterPro" id="IPR013328">
    <property type="entry name" value="6PGD_dom2"/>
</dbReference>
<dbReference type="AlphaFoldDB" id="A0A0A2W7Z9"/>
<dbReference type="Gene3D" id="1.10.1040.10">
    <property type="entry name" value="N-(1-d-carboxylethyl)-l-norvaline Dehydrogenase, domain 2"/>
    <property type="match status" value="1"/>
</dbReference>
<reference evidence="9 10" key="1">
    <citation type="submission" date="2012-10" db="EMBL/GenBank/DDBJ databases">
        <title>Genome sequencing and analysis of entomopathogenic fungi Beauveria bassiana D1-5.</title>
        <authorList>
            <person name="Li Q."/>
            <person name="Wang L."/>
            <person name="Zhang Z."/>
            <person name="Wang Q."/>
            <person name="Ren J."/>
            <person name="Wang M."/>
            <person name="Xu W."/>
            <person name="Wang J."/>
            <person name="Lu Y."/>
            <person name="Du Q."/>
            <person name="Sun Z."/>
        </authorList>
    </citation>
    <scope>NUCLEOTIDE SEQUENCE [LARGE SCALE GENOMIC DNA]</scope>
    <source>
        <strain evidence="9 10">D1-5</strain>
    </source>
</reference>
<evidence type="ECO:0000256" key="4">
    <source>
        <dbReference type="ARBA" id="ARBA00022456"/>
    </source>
</evidence>
<dbReference type="GO" id="GO:0005739">
    <property type="term" value="C:mitochondrion"/>
    <property type="evidence" value="ECO:0007669"/>
    <property type="project" value="TreeGrafter"/>
</dbReference>
<evidence type="ECO:0000256" key="6">
    <source>
        <dbReference type="ARBA" id="ARBA00023027"/>
    </source>
</evidence>
<dbReference type="OrthoDB" id="3645574at2759"/>
<dbReference type="FunFam" id="1.10.1040.10:FF:000006">
    <property type="entry name" value="3-hydroxyisobutyrate dehydrogenase"/>
    <property type="match status" value="1"/>
</dbReference>
<dbReference type="GO" id="GO:0051287">
    <property type="term" value="F:NAD binding"/>
    <property type="evidence" value="ECO:0007669"/>
    <property type="project" value="InterPro"/>
</dbReference>
<keyword evidence="6" id="KW-0520">NAD</keyword>
<proteinExistence type="inferred from homology"/>
<evidence type="ECO:0000256" key="2">
    <source>
        <dbReference type="ARBA" id="ARBA00006013"/>
    </source>
</evidence>
<evidence type="ECO:0000313" key="9">
    <source>
        <dbReference type="EMBL" id="KGQ09099.1"/>
    </source>
</evidence>
<evidence type="ECO:0000313" key="10">
    <source>
        <dbReference type="Proteomes" id="UP000030106"/>
    </source>
</evidence>
<dbReference type="Pfam" id="PF14833">
    <property type="entry name" value="NAD_binding_11"/>
    <property type="match status" value="1"/>
</dbReference>
<comment type="similarity">
    <text evidence="2">Belongs to the HIBADH-related family. 3-hydroxyisobutyrate dehydrogenase subfamily.</text>
</comment>
<dbReference type="SUPFAM" id="SSF56112">
    <property type="entry name" value="Protein kinase-like (PK-like)"/>
    <property type="match status" value="1"/>
</dbReference>
<dbReference type="Proteomes" id="UP000030106">
    <property type="component" value="Unassembled WGS sequence"/>
</dbReference>
<name>A0A0A2W7Z9_BEABA</name>
<comment type="caution">
    <text evidence="9">The sequence shown here is derived from an EMBL/GenBank/DDBJ whole genome shotgun (WGS) entry which is preliminary data.</text>
</comment>
<dbReference type="STRING" id="1245745.A0A0A2W7Z9"/>
<evidence type="ECO:0000256" key="3">
    <source>
        <dbReference type="ARBA" id="ARBA00012991"/>
    </source>
</evidence>
<protein>
    <recommendedName>
        <fullName evidence="3">3-hydroxyisobutyrate dehydrogenase</fullName>
        <ecNumber evidence="3">1.1.1.31</ecNumber>
    </recommendedName>
</protein>
<keyword evidence="4" id="KW-0101">Branched-chain amino acid catabolism</keyword>
<evidence type="ECO:0000256" key="7">
    <source>
        <dbReference type="ARBA" id="ARBA00049197"/>
    </source>
</evidence>
<dbReference type="InterPro" id="IPR011009">
    <property type="entry name" value="Kinase-like_dom_sf"/>
</dbReference>
<dbReference type="eggNOG" id="KOG0409">
    <property type="taxonomic scope" value="Eukaryota"/>
</dbReference>
<comment type="pathway">
    <text evidence="1">Amino-acid degradation; L-valine degradation.</text>
</comment>
<sequence>MGRKVLHCGDQGAGLSAKLANNYLLALNNIATAEAMNLGMRWGLDPKKLAGVLNVSTGRCWPSEVNNPVKGVVETAPAGRDYAGGFGIALMKKDLRLAMVAAEEAGAQMKLADAAFKVYDEAADREDCKGRDFSVVYRAGEPGEDALYDDNNALLAMRLPGLADEYRKHIESQKQEIEETIQNLLGVLWCRVMTTQLWKSRSFNLAIPIYLPQDRTMYLRLPSPYRLGESQCPENVEEKLRTEMATYSWISKNCADVPIPTLHAFGLPDGSTYTHPDDSPLIERVWSYVQHMERRLFGQPAAISHIRRRVRHSLDYGFLLLSKARGKSLAFSWENEGIPSGIPRDRTYAETEAYISDLITVQDNKIRHQPNAIHDVTDCRKQLAALTALRAVMHQFIKPELRDGPFFYTLTDLHPSNIFVDEYWNVVDIIDLEWAHSMPLQMQRPPFWLTSRGVDGFDNDAALSEYATVLVEYFQTYETEERRRNRTDFQTSVYRDMWHRGSFWYFHAAAIPAAMYGLFNKRIQPLFNKEHARSTAVDDVLHYYWGQGLDSFTARKLANKEQYLVNTTKVESLEIDAEGLSPRRRRAA</sequence>
<dbReference type="PANTHER" id="PTHR22981">
    <property type="entry name" value="3-HYDROXYISOBUTYRATE DEHYDROGENASE-RELATED"/>
    <property type="match status" value="1"/>
</dbReference>
<dbReference type="GO" id="GO:0008442">
    <property type="term" value="F:3-hydroxyisobutyrate dehydrogenase activity"/>
    <property type="evidence" value="ECO:0007669"/>
    <property type="project" value="UniProtKB-EC"/>
</dbReference>
<dbReference type="SUPFAM" id="SSF48179">
    <property type="entry name" value="6-phosphogluconate dehydrogenase C-terminal domain-like"/>
    <property type="match status" value="1"/>
</dbReference>
<dbReference type="EMBL" id="ANFO01000502">
    <property type="protein sequence ID" value="KGQ09099.1"/>
    <property type="molecule type" value="Genomic_DNA"/>
</dbReference>
<dbReference type="InterPro" id="IPR008927">
    <property type="entry name" value="6-PGluconate_DH-like_C_sf"/>
</dbReference>
<accession>A0A0A2W7Z9</accession>
<evidence type="ECO:0000256" key="1">
    <source>
        <dbReference type="ARBA" id="ARBA00005109"/>
    </source>
</evidence>
<comment type="catalytic activity">
    <reaction evidence="7">
        <text>3-hydroxy-2-methylpropanoate + NAD(+) = 2-methyl-3-oxopropanoate + NADH + H(+)</text>
        <dbReference type="Rhea" id="RHEA:17681"/>
        <dbReference type="ChEBI" id="CHEBI:11805"/>
        <dbReference type="ChEBI" id="CHEBI:15378"/>
        <dbReference type="ChEBI" id="CHEBI:57540"/>
        <dbReference type="ChEBI" id="CHEBI:57700"/>
        <dbReference type="ChEBI" id="CHEBI:57945"/>
        <dbReference type="EC" id="1.1.1.31"/>
    </reaction>
</comment>
<dbReference type="GO" id="GO:0006574">
    <property type="term" value="P:L-valine catabolic process"/>
    <property type="evidence" value="ECO:0007669"/>
    <property type="project" value="TreeGrafter"/>
</dbReference>
<dbReference type="PANTHER" id="PTHR22981:SF7">
    <property type="entry name" value="3-HYDROXYISOBUTYRATE DEHYDROGENASE, MITOCHONDRIAL"/>
    <property type="match status" value="1"/>
</dbReference>